<keyword evidence="4" id="KW-0378">Hydrolase</keyword>
<evidence type="ECO:0000313" key="10">
    <source>
        <dbReference type="Proteomes" id="UP000516230"/>
    </source>
</evidence>
<gene>
    <name evidence="9" type="primary">radC</name>
    <name evidence="9" type="ORF">IAG43_09675</name>
</gene>
<dbReference type="InterPro" id="IPR001405">
    <property type="entry name" value="UPF0758"/>
</dbReference>
<dbReference type="SUPFAM" id="SSF47781">
    <property type="entry name" value="RuvA domain 2-like"/>
    <property type="match status" value="1"/>
</dbReference>
<dbReference type="InterPro" id="IPR046778">
    <property type="entry name" value="UPF0758_N"/>
</dbReference>
<keyword evidence="3" id="KW-0479">Metal-binding</keyword>
<evidence type="ECO:0000256" key="4">
    <source>
        <dbReference type="ARBA" id="ARBA00022801"/>
    </source>
</evidence>
<evidence type="ECO:0000256" key="2">
    <source>
        <dbReference type="ARBA" id="ARBA00022670"/>
    </source>
</evidence>
<evidence type="ECO:0000256" key="3">
    <source>
        <dbReference type="ARBA" id="ARBA00022723"/>
    </source>
</evidence>
<evidence type="ECO:0000256" key="5">
    <source>
        <dbReference type="ARBA" id="ARBA00022833"/>
    </source>
</evidence>
<dbReference type="SUPFAM" id="SSF102712">
    <property type="entry name" value="JAB1/MPN domain"/>
    <property type="match status" value="1"/>
</dbReference>
<dbReference type="Pfam" id="PF04002">
    <property type="entry name" value="RadC"/>
    <property type="match status" value="1"/>
</dbReference>
<dbReference type="GO" id="GO:0046872">
    <property type="term" value="F:metal ion binding"/>
    <property type="evidence" value="ECO:0007669"/>
    <property type="project" value="UniProtKB-KW"/>
</dbReference>
<dbReference type="NCBIfam" id="TIGR00608">
    <property type="entry name" value="radc"/>
    <property type="match status" value="1"/>
</dbReference>
<reference evidence="9 10" key="1">
    <citation type="submission" date="2020-08" db="EMBL/GenBank/DDBJ databases">
        <title>A novel species.</title>
        <authorList>
            <person name="Gao J."/>
        </authorList>
    </citation>
    <scope>NUCLEOTIDE SEQUENCE [LARGE SCALE GENOMIC DNA]</scope>
    <source>
        <strain evidence="9 10">CRPJ-33</strain>
    </source>
</reference>
<keyword evidence="2" id="KW-0645">Protease</keyword>
<dbReference type="PROSITE" id="PS01302">
    <property type="entry name" value="UPF0758"/>
    <property type="match status" value="1"/>
</dbReference>
<dbReference type="InterPro" id="IPR010994">
    <property type="entry name" value="RuvA_2-like"/>
</dbReference>
<keyword evidence="6" id="KW-0482">Metalloprotease</keyword>
<evidence type="ECO:0000313" key="9">
    <source>
        <dbReference type="EMBL" id="QNP67326.1"/>
    </source>
</evidence>
<dbReference type="InterPro" id="IPR037518">
    <property type="entry name" value="MPN"/>
</dbReference>
<evidence type="ECO:0000256" key="6">
    <source>
        <dbReference type="ARBA" id="ARBA00023049"/>
    </source>
</evidence>
<dbReference type="PANTHER" id="PTHR30471:SF3">
    <property type="entry name" value="UPF0758 PROTEIN YEES-RELATED"/>
    <property type="match status" value="1"/>
</dbReference>
<dbReference type="AlphaFoldDB" id="A0A7H0I3G0"/>
<dbReference type="InterPro" id="IPR025657">
    <property type="entry name" value="RadC_JAB"/>
</dbReference>
<proteinExistence type="inferred from homology"/>
<dbReference type="PANTHER" id="PTHR30471">
    <property type="entry name" value="DNA REPAIR PROTEIN RADC"/>
    <property type="match status" value="1"/>
</dbReference>
<comment type="similarity">
    <text evidence="1 7">Belongs to the UPF0758 family.</text>
</comment>
<dbReference type="EMBL" id="CP060825">
    <property type="protein sequence ID" value="QNP67326.1"/>
    <property type="molecule type" value="Genomic_DNA"/>
</dbReference>
<dbReference type="Gene3D" id="3.40.140.10">
    <property type="entry name" value="Cytidine Deaminase, domain 2"/>
    <property type="match status" value="1"/>
</dbReference>
<keyword evidence="5" id="KW-0862">Zinc</keyword>
<evidence type="ECO:0000256" key="7">
    <source>
        <dbReference type="RuleBase" id="RU003797"/>
    </source>
</evidence>
<dbReference type="GO" id="GO:0008237">
    <property type="term" value="F:metallopeptidase activity"/>
    <property type="evidence" value="ECO:0007669"/>
    <property type="project" value="UniProtKB-KW"/>
</dbReference>
<name>A0A7H0I3G0_9ACTN</name>
<accession>A0A7H0I3G0</accession>
<dbReference type="KEGG" id="sgj:IAG43_09675"/>
<evidence type="ECO:0000256" key="1">
    <source>
        <dbReference type="ARBA" id="ARBA00010243"/>
    </source>
</evidence>
<dbReference type="Pfam" id="PF20582">
    <property type="entry name" value="UPF0758_N"/>
    <property type="match status" value="1"/>
</dbReference>
<feature type="domain" description="MPN" evidence="8">
    <location>
        <begin position="102"/>
        <end position="222"/>
    </location>
</feature>
<dbReference type="InterPro" id="IPR020891">
    <property type="entry name" value="UPF0758_CS"/>
</dbReference>
<dbReference type="CDD" id="cd08071">
    <property type="entry name" value="MPN_DUF2466"/>
    <property type="match status" value="1"/>
</dbReference>
<dbReference type="Proteomes" id="UP000516230">
    <property type="component" value="Chromosome"/>
</dbReference>
<protein>
    <submittedName>
        <fullName evidence="9">DNA repair protein RadC</fullName>
    </submittedName>
</protein>
<evidence type="ECO:0000259" key="8">
    <source>
        <dbReference type="PROSITE" id="PS50249"/>
    </source>
</evidence>
<organism evidence="9 10">
    <name type="scientific">Streptomyces genisteinicus</name>
    <dbReference type="NCBI Taxonomy" id="2768068"/>
    <lineage>
        <taxon>Bacteria</taxon>
        <taxon>Bacillati</taxon>
        <taxon>Actinomycetota</taxon>
        <taxon>Actinomycetes</taxon>
        <taxon>Kitasatosporales</taxon>
        <taxon>Streptomycetaceae</taxon>
        <taxon>Streptomyces</taxon>
    </lineage>
</organism>
<dbReference type="GO" id="GO:0006508">
    <property type="term" value="P:proteolysis"/>
    <property type="evidence" value="ECO:0007669"/>
    <property type="project" value="UniProtKB-KW"/>
</dbReference>
<sequence>MRVKDMPATDRPRERLWLHGAEALADRELLALLLGSGIPGQDAVQLASELLAAHGGLRGLARADPQALVQLPGMGQAKAVRVASAFQLARRLRNSDLLSPDRVTSTADLAAVTAPLLRGLHHERVIVVACDASGKVLRIARLTDGATDRSLIPVRDTLALVLAAGASSFGVAHNHPSGNPEPSMADRQVTERLRDAAQTVELRFLDHVVVTGTAWRRVTAGR</sequence>
<dbReference type="NCBIfam" id="NF000642">
    <property type="entry name" value="PRK00024.1"/>
    <property type="match status" value="1"/>
</dbReference>
<dbReference type="PROSITE" id="PS50249">
    <property type="entry name" value="MPN"/>
    <property type="match status" value="1"/>
</dbReference>
<keyword evidence="10" id="KW-1185">Reference proteome</keyword>